<accession>A0ABT8R7Y9</accession>
<dbReference type="Pfam" id="PF12869">
    <property type="entry name" value="tRNA_anti-like"/>
    <property type="match status" value="1"/>
</dbReference>
<evidence type="ECO:0000313" key="2">
    <source>
        <dbReference type="EMBL" id="MDO1447459.1"/>
    </source>
</evidence>
<name>A0ABT8R7Y9_9BACT</name>
<feature type="transmembrane region" description="Helical" evidence="1">
    <location>
        <begin position="6"/>
        <end position="25"/>
    </location>
</feature>
<gene>
    <name evidence="2" type="ORF">Q0590_14420</name>
</gene>
<proteinExistence type="predicted"/>
<evidence type="ECO:0000256" key="1">
    <source>
        <dbReference type="SAM" id="Phobius"/>
    </source>
</evidence>
<organism evidence="2 3">
    <name type="scientific">Rhodocytophaga aerolata</name>
    <dbReference type="NCBI Taxonomy" id="455078"/>
    <lineage>
        <taxon>Bacteria</taxon>
        <taxon>Pseudomonadati</taxon>
        <taxon>Bacteroidota</taxon>
        <taxon>Cytophagia</taxon>
        <taxon>Cytophagales</taxon>
        <taxon>Rhodocytophagaceae</taxon>
        <taxon>Rhodocytophaga</taxon>
    </lineage>
</organism>
<keyword evidence="1" id="KW-1133">Transmembrane helix</keyword>
<protein>
    <recommendedName>
        <fullName evidence="4">tRNA_anti-like</fullName>
    </recommendedName>
</protein>
<sequence length="139" mass="14908">MKTPVILSIVGVVILVGIAVAFSLYNKPHRQAGNAAPDLKVKATELYAMYTADESKADSLYLDKVLQVEGIVKEILTNENGDKVLMLESPELFGISCSMADSQSKDLSAVKVGAPVTVKGICHGMLMDVVLVKCVLVER</sequence>
<dbReference type="RefSeq" id="WP_302038263.1">
    <property type="nucleotide sequence ID" value="NZ_JAUKPO010000007.1"/>
</dbReference>
<reference evidence="2" key="1">
    <citation type="submission" date="2023-07" db="EMBL/GenBank/DDBJ databases">
        <title>The genome sequence of Rhodocytophaga aerolata KACC 12507.</title>
        <authorList>
            <person name="Zhang X."/>
        </authorList>
    </citation>
    <scope>NUCLEOTIDE SEQUENCE</scope>
    <source>
        <strain evidence="2">KACC 12507</strain>
    </source>
</reference>
<comment type="caution">
    <text evidence="2">The sequence shown here is derived from an EMBL/GenBank/DDBJ whole genome shotgun (WGS) entry which is preliminary data.</text>
</comment>
<keyword evidence="1" id="KW-0472">Membrane</keyword>
<evidence type="ECO:0000313" key="3">
    <source>
        <dbReference type="Proteomes" id="UP001168528"/>
    </source>
</evidence>
<dbReference type="EMBL" id="JAUKPO010000007">
    <property type="protein sequence ID" value="MDO1447459.1"/>
    <property type="molecule type" value="Genomic_DNA"/>
</dbReference>
<evidence type="ECO:0008006" key="4">
    <source>
        <dbReference type="Google" id="ProtNLM"/>
    </source>
</evidence>
<keyword evidence="3" id="KW-1185">Reference proteome</keyword>
<dbReference type="Proteomes" id="UP001168528">
    <property type="component" value="Unassembled WGS sequence"/>
</dbReference>
<keyword evidence="1" id="KW-0812">Transmembrane</keyword>
<dbReference type="InterPro" id="IPR024422">
    <property type="entry name" value="Protein_unknown_function_OB"/>
</dbReference>